<feature type="transmembrane region" description="Helical" evidence="1">
    <location>
        <begin position="144"/>
        <end position="165"/>
    </location>
</feature>
<accession>A0ABU0K4F1</accession>
<dbReference type="RefSeq" id="WP_301552362.1">
    <property type="nucleotide sequence ID" value="NZ_JAQRMZ010000007.1"/>
</dbReference>
<feature type="transmembrane region" description="Helical" evidence="1">
    <location>
        <begin position="12"/>
        <end position="34"/>
    </location>
</feature>
<evidence type="ECO:0000256" key="1">
    <source>
        <dbReference type="SAM" id="Phobius"/>
    </source>
</evidence>
<evidence type="ECO:0000313" key="6">
    <source>
        <dbReference type="Proteomes" id="UP001226720"/>
    </source>
</evidence>
<proteinExistence type="predicted"/>
<dbReference type="PROSITE" id="PS50883">
    <property type="entry name" value="EAL"/>
    <property type="match status" value="1"/>
</dbReference>
<organism evidence="5 6">
    <name type="scientific">Guptibacillus hwajinpoensis</name>
    <dbReference type="NCBI Taxonomy" id="208199"/>
    <lineage>
        <taxon>Bacteria</taxon>
        <taxon>Bacillati</taxon>
        <taxon>Bacillota</taxon>
        <taxon>Bacilli</taxon>
        <taxon>Bacillales</taxon>
        <taxon>Guptibacillaceae</taxon>
        <taxon>Guptibacillus</taxon>
    </lineage>
</organism>
<dbReference type="InterPro" id="IPR035919">
    <property type="entry name" value="EAL_sf"/>
</dbReference>
<dbReference type="SMART" id="SM00052">
    <property type="entry name" value="EAL"/>
    <property type="match status" value="1"/>
</dbReference>
<dbReference type="Pfam" id="PF00563">
    <property type="entry name" value="EAL"/>
    <property type="match status" value="1"/>
</dbReference>
<dbReference type="CDD" id="cd01949">
    <property type="entry name" value="GGDEF"/>
    <property type="match status" value="1"/>
</dbReference>
<keyword evidence="1" id="KW-0812">Transmembrane</keyword>
<dbReference type="InterPro" id="IPR000160">
    <property type="entry name" value="GGDEF_dom"/>
</dbReference>
<dbReference type="NCBIfam" id="TIGR00229">
    <property type="entry name" value="sensory_box"/>
    <property type="match status" value="1"/>
</dbReference>
<dbReference type="InterPro" id="IPR043128">
    <property type="entry name" value="Rev_trsase/Diguanyl_cyclase"/>
</dbReference>
<keyword evidence="1" id="KW-0472">Membrane</keyword>
<dbReference type="PROSITE" id="PS50887">
    <property type="entry name" value="GGDEF"/>
    <property type="match status" value="1"/>
</dbReference>
<feature type="transmembrane region" description="Helical" evidence="1">
    <location>
        <begin position="177"/>
        <end position="196"/>
    </location>
</feature>
<dbReference type="PANTHER" id="PTHR44757">
    <property type="entry name" value="DIGUANYLATE CYCLASE DGCP"/>
    <property type="match status" value="1"/>
</dbReference>
<feature type="domain" description="GGDEF" evidence="4">
    <location>
        <begin position="405"/>
        <end position="536"/>
    </location>
</feature>
<dbReference type="PANTHER" id="PTHR44757:SF2">
    <property type="entry name" value="BIOFILM ARCHITECTURE MAINTENANCE PROTEIN MBAA"/>
    <property type="match status" value="1"/>
</dbReference>
<dbReference type="Gene3D" id="3.30.450.20">
    <property type="entry name" value="PAS domain"/>
    <property type="match status" value="1"/>
</dbReference>
<dbReference type="GeneID" id="301328011"/>
<dbReference type="NCBIfam" id="TIGR00254">
    <property type="entry name" value="GGDEF"/>
    <property type="match status" value="1"/>
</dbReference>
<dbReference type="InterPro" id="IPR052155">
    <property type="entry name" value="Biofilm_reg_signaling"/>
</dbReference>
<feature type="transmembrane region" description="Helical" evidence="1">
    <location>
        <begin position="216"/>
        <end position="233"/>
    </location>
</feature>
<dbReference type="SUPFAM" id="SSF55073">
    <property type="entry name" value="Nucleotide cyclase"/>
    <property type="match status" value="1"/>
</dbReference>
<dbReference type="Gene3D" id="3.30.70.270">
    <property type="match status" value="1"/>
</dbReference>
<keyword evidence="6" id="KW-1185">Reference proteome</keyword>
<evidence type="ECO:0000259" key="4">
    <source>
        <dbReference type="PROSITE" id="PS50887"/>
    </source>
</evidence>
<evidence type="ECO:0000313" key="5">
    <source>
        <dbReference type="EMBL" id="MDQ0484247.1"/>
    </source>
</evidence>
<feature type="domain" description="PAS" evidence="2">
    <location>
        <begin position="252"/>
        <end position="322"/>
    </location>
</feature>
<feature type="transmembrane region" description="Helical" evidence="1">
    <location>
        <begin position="77"/>
        <end position="97"/>
    </location>
</feature>
<sequence>MNSILSLYNIGYLYTLSAFILALISFYGGITVVVNTKIDSKGANQWIILKSIMMGVSFYLINLLVNLSVSPVTSFKIYLLHAIILITLSSLNSYMIFKNILQKALKHRSHLRIGMSLATGILVAFSTGNLVYFSDVISINPLHLLLAVIVIIGFTMCLIRFLHLINLEEDLTDDKGLQLAGAFAAGTAFLCLPYLLFYGMIDQSTFTNSSDKFDPYLVALAFILICIGGLIYIPDRLGLIRQLEQSNRLAKNEQQFQSLFHHNPDAVFSINTEGKFISVNYIASEYTGYSISELKKMTFDQVISPIDVELARGMFHRSMQGEVHQFEVKIQTKKENQKDLYISTVPIMIGGKIVGVYGIAKDVTENNRAEKMIHYLAYHDELTGLPNRRYFNEKLTGLLKQDEPEPFAVLLLDFDRFKRINDLFGHEFGDRVLKAIGERIKQVLNDRFVVARLGGDEFTILVTEEEERVAGLAKQVLESFHQPLLIDNQECLLTASIGISIYPQHGSDAAELLKHADMAMYDVKDKTTNNFAFYIEDMSNQTLHKIILENDLRRAVDDNELVVYYQPKINTLLGKVIGFEALVRWQHPNIGLIPPDEFIKAAEETGLIIPIEKWVMKQACEQLKQWHILYEQELTMAVNLSQRHFNQEDIVCTIHTILEEVGLEPKSLEIEITESMAMFNEEETIEKLYKLRELGLEISMDDFGTGYSSLNYMNKLPINRLKIDRLFIKDITNSSCDLAVVTTIISMARHLELDIIAEGVETEEQLSVLKELECYEVQGYLYSKPKPAIEIEEFMKADVV</sequence>
<dbReference type="SMART" id="SM00267">
    <property type="entry name" value="GGDEF"/>
    <property type="match status" value="1"/>
</dbReference>
<dbReference type="PROSITE" id="PS50112">
    <property type="entry name" value="PAS"/>
    <property type="match status" value="1"/>
</dbReference>
<comment type="caution">
    <text evidence="5">The sequence shown here is derived from an EMBL/GenBank/DDBJ whole genome shotgun (WGS) entry which is preliminary data.</text>
</comment>
<dbReference type="SMART" id="SM00091">
    <property type="entry name" value="PAS"/>
    <property type="match status" value="1"/>
</dbReference>
<dbReference type="CDD" id="cd01948">
    <property type="entry name" value="EAL"/>
    <property type="match status" value="1"/>
</dbReference>
<dbReference type="InterPro" id="IPR029787">
    <property type="entry name" value="Nucleotide_cyclase"/>
</dbReference>
<dbReference type="CDD" id="cd00130">
    <property type="entry name" value="PAS"/>
    <property type="match status" value="1"/>
</dbReference>
<evidence type="ECO:0000259" key="3">
    <source>
        <dbReference type="PROSITE" id="PS50883"/>
    </source>
</evidence>
<dbReference type="EMBL" id="JAUSWM010000006">
    <property type="protein sequence ID" value="MDQ0484247.1"/>
    <property type="molecule type" value="Genomic_DNA"/>
</dbReference>
<dbReference type="Pfam" id="PF00990">
    <property type="entry name" value="GGDEF"/>
    <property type="match status" value="1"/>
</dbReference>
<evidence type="ECO:0000259" key="2">
    <source>
        <dbReference type="PROSITE" id="PS50112"/>
    </source>
</evidence>
<feature type="transmembrane region" description="Helical" evidence="1">
    <location>
        <begin position="46"/>
        <end position="65"/>
    </location>
</feature>
<dbReference type="Gene3D" id="3.20.20.450">
    <property type="entry name" value="EAL domain"/>
    <property type="match status" value="1"/>
</dbReference>
<protein>
    <submittedName>
        <fullName evidence="5">Diguanylate cyclase (GGDEF)-like protein/PAS domain S-box-containing protein</fullName>
    </submittedName>
</protein>
<dbReference type="Proteomes" id="UP001226720">
    <property type="component" value="Unassembled WGS sequence"/>
</dbReference>
<dbReference type="InterPro" id="IPR000014">
    <property type="entry name" value="PAS"/>
</dbReference>
<reference evidence="5" key="1">
    <citation type="submission" date="2023-07" db="EMBL/GenBank/DDBJ databases">
        <title>Genomic Encyclopedia of Type Strains, Phase IV (KMG-IV): sequencing the most valuable type-strain genomes for metagenomic binning, comparative biology and taxonomic classification.</title>
        <authorList>
            <person name="Goeker M."/>
        </authorList>
    </citation>
    <scope>NUCLEOTIDE SEQUENCE [LARGE SCALE GENOMIC DNA]</scope>
    <source>
        <strain evidence="5">JSM 076093</strain>
    </source>
</reference>
<dbReference type="SUPFAM" id="SSF55785">
    <property type="entry name" value="PYP-like sensor domain (PAS domain)"/>
    <property type="match status" value="1"/>
</dbReference>
<keyword evidence="1" id="KW-1133">Transmembrane helix</keyword>
<dbReference type="InterPro" id="IPR001633">
    <property type="entry name" value="EAL_dom"/>
</dbReference>
<dbReference type="SUPFAM" id="SSF141868">
    <property type="entry name" value="EAL domain-like"/>
    <property type="match status" value="1"/>
</dbReference>
<dbReference type="Pfam" id="PF13426">
    <property type="entry name" value="PAS_9"/>
    <property type="match status" value="1"/>
</dbReference>
<feature type="domain" description="EAL" evidence="3">
    <location>
        <begin position="545"/>
        <end position="799"/>
    </location>
</feature>
<name>A0ABU0K4F1_9BACL</name>
<feature type="transmembrane region" description="Helical" evidence="1">
    <location>
        <begin position="109"/>
        <end position="132"/>
    </location>
</feature>
<dbReference type="InterPro" id="IPR035965">
    <property type="entry name" value="PAS-like_dom_sf"/>
</dbReference>
<gene>
    <name evidence="5" type="ORF">QO000_003231</name>
</gene>